<dbReference type="AlphaFoldDB" id="A0A0A9B9S6"/>
<sequence>MGLPCCIKTTPKPLLQASVSIVNGREKFGSVKIGAVIMAVLS</sequence>
<dbReference type="EMBL" id="GBRH01237829">
    <property type="protein sequence ID" value="JAD60066.1"/>
    <property type="molecule type" value="Transcribed_RNA"/>
</dbReference>
<reference evidence="1" key="1">
    <citation type="submission" date="2014-09" db="EMBL/GenBank/DDBJ databases">
        <authorList>
            <person name="Magalhaes I.L.F."/>
            <person name="Oliveira U."/>
            <person name="Santos F.R."/>
            <person name="Vidigal T.H.D.A."/>
            <person name="Brescovit A.D."/>
            <person name="Santos A.J."/>
        </authorList>
    </citation>
    <scope>NUCLEOTIDE SEQUENCE</scope>
    <source>
        <tissue evidence="1">Shoot tissue taken approximately 20 cm above the soil surface</tissue>
    </source>
</reference>
<reference evidence="1" key="2">
    <citation type="journal article" date="2015" name="Data Brief">
        <title>Shoot transcriptome of the giant reed, Arundo donax.</title>
        <authorList>
            <person name="Barrero R.A."/>
            <person name="Guerrero F.D."/>
            <person name="Moolhuijzen P."/>
            <person name="Goolsby J.A."/>
            <person name="Tidwell J."/>
            <person name="Bellgard S.E."/>
            <person name="Bellgard M.I."/>
        </authorList>
    </citation>
    <scope>NUCLEOTIDE SEQUENCE</scope>
    <source>
        <tissue evidence="1">Shoot tissue taken approximately 20 cm above the soil surface</tissue>
    </source>
</reference>
<protein>
    <submittedName>
        <fullName evidence="1">Uncharacterized protein</fullName>
    </submittedName>
</protein>
<accession>A0A0A9B9S6</accession>
<evidence type="ECO:0000313" key="1">
    <source>
        <dbReference type="EMBL" id="JAD60066.1"/>
    </source>
</evidence>
<proteinExistence type="predicted"/>
<organism evidence="1">
    <name type="scientific">Arundo donax</name>
    <name type="common">Giant reed</name>
    <name type="synonym">Donax arundinaceus</name>
    <dbReference type="NCBI Taxonomy" id="35708"/>
    <lineage>
        <taxon>Eukaryota</taxon>
        <taxon>Viridiplantae</taxon>
        <taxon>Streptophyta</taxon>
        <taxon>Embryophyta</taxon>
        <taxon>Tracheophyta</taxon>
        <taxon>Spermatophyta</taxon>
        <taxon>Magnoliopsida</taxon>
        <taxon>Liliopsida</taxon>
        <taxon>Poales</taxon>
        <taxon>Poaceae</taxon>
        <taxon>PACMAD clade</taxon>
        <taxon>Arundinoideae</taxon>
        <taxon>Arundineae</taxon>
        <taxon>Arundo</taxon>
    </lineage>
</organism>
<name>A0A0A9B9S6_ARUDO</name>